<name>A0ABU4DLU7_9DEIO</name>
<evidence type="ECO:0000313" key="1">
    <source>
        <dbReference type="EMBL" id="MDV6373410.1"/>
    </source>
</evidence>
<gene>
    <name evidence="1" type="ORF">ORD21_02210</name>
</gene>
<protein>
    <submittedName>
        <fullName evidence="1">Phosphotransferase</fullName>
    </submittedName>
</protein>
<organism evidence="1 2">
    <name type="scientific">Deinococcus arenicola</name>
    <dbReference type="NCBI Taxonomy" id="2994950"/>
    <lineage>
        <taxon>Bacteria</taxon>
        <taxon>Thermotogati</taxon>
        <taxon>Deinococcota</taxon>
        <taxon>Deinococci</taxon>
        <taxon>Deinococcales</taxon>
        <taxon>Deinococcaceae</taxon>
        <taxon>Deinococcus</taxon>
    </lineage>
</organism>
<reference evidence="1 2" key="1">
    <citation type="submission" date="2022-11" db="EMBL/GenBank/DDBJ databases">
        <title>Deinococcus ZS9-10, Low Temperature and Draught-tolerating, UV-resistant Bacteria from Continental Antarctica.</title>
        <authorList>
            <person name="Cheng L."/>
        </authorList>
    </citation>
    <scope>NUCLEOTIDE SEQUENCE [LARGE SCALE GENOMIC DNA]</scope>
    <source>
        <strain evidence="1 2">ZS9-10</strain>
    </source>
</reference>
<dbReference type="EMBL" id="JAPMIV010000002">
    <property type="protein sequence ID" value="MDV6373410.1"/>
    <property type="molecule type" value="Genomic_DNA"/>
</dbReference>
<comment type="caution">
    <text evidence="1">The sequence shown here is derived from an EMBL/GenBank/DDBJ whole genome shotgun (WGS) entry which is preliminary data.</text>
</comment>
<dbReference type="RefSeq" id="WP_317638713.1">
    <property type="nucleotide sequence ID" value="NZ_JAPMIV010000002.1"/>
</dbReference>
<sequence length="264" mass="28818">MTPDDVLTVLNFMDQAPSHVPATLRQGGVLVRYAQAGTPAASLIRRDAELLLALAPHGLGPELLELDLGGRRARHAFSLQRLPHPGAVQGQEGDGDAVWQQLGDHLRRLHSLPILATGDVPPSPDALRLLDHLYEEGVITDHDLGWLRNWIMVMQREAGPPQPATLHGALRPENMLLTPDRRTFLGLVDWSRARPGEAAWDHVDLPLGACAVIGAEDPQQTAALLLAFVTRLLLDLRDASQGGRALAAATSRLFALFQFNRRYA</sequence>
<dbReference type="Gene3D" id="3.90.1200.10">
    <property type="match status" value="1"/>
</dbReference>
<dbReference type="Proteomes" id="UP001276150">
    <property type="component" value="Unassembled WGS sequence"/>
</dbReference>
<accession>A0ABU4DLU7</accession>
<proteinExistence type="predicted"/>
<keyword evidence="2" id="KW-1185">Reference proteome</keyword>
<dbReference type="SUPFAM" id="SSF56112">
    <property type="entry name" value="Protein kinase-like (PK-like)"/>
    <property type="match status" value="1"/>
</dbReference>
<dbReference type="InterPro" id="IPR011009">
    <property type="entry name" value="Kinase-like_dom_sf"/>
</dbReference>
<evidence type="ECO:0000313" key="2">
    <source>
        <dbReference type="Proteomes" id="UP001276150"/>
    </source>
</evidence>